<dbReference type="GO" id="GO:0046872">
    <property type="term" value="F:metal ion binding"/>
    <property type="evidence" value="ECO:0007669"/>
    <property type="project" value="UniProtKB-KW"/>
</dbReference>
<dbReference type="PROSITE" id="PS00728">
    <property type="entry name" value="AP_NUCLEASE_F1_3"/>
    <property type="match status" value="1"/>
</dbReference>
<dbReference type="Proteomes" id="UP000245506">
    <property type="component" value="Unassembled WGS sequence"/>
</dbReference>
<feature type="binding site" evidence="7">
    <location>
        <position position="7"/>
    </location>
    <ligand>
        <name>Mg(2+)</name>
        <dbReference type="ChEBI" id="CHEBI:18420"/>
        <label>1</label>
    </ligand>
</feature>
<feature type="domain" description="Endonuclease/exonuclease/phosphatase" evidence="9">
    <location>
        <begin position="4"/>
        <end position="246"/>
    </location>
</feature>
<dbReference type="PROSITE" id="PS00726">
    <property type="entry name" value="AP_NUCLEASE_F1_1"/>
    <property type="match status" value="1"/>
</dbReference>
<keyword evidence="5 7" id="KW-0460">Magnesium</keyword>
<evidence type="ECO:0000256" key="8">
    <source>
        <dbReference type="PIRSR" id="PIRSR604808-3"/>
    </source>
</evidence>
<organism evidence="10 11">
    <name type="scientific">Leucothrix arctica</name>
    <dbReference type="NCBI Taxonomy" id="1481894"/>
    <lineage>
        <taxon>Bacteria</taxon>
        <taxon>Pseudomonadati</taxon>
        <taxon>Pseudomonadota</taxon>
        <taxon>Gammaproteobacteria</taxon>
        <taxon>Thiotrichales</taxon>
        <taxon>Thiotrichaceae</taxon>
        <taxon>Leucothrix</taxon>
    </lineage>
</organism>
<comment type="cofactor">
    <cofactor evidence="1">
        <name>Mn(2+)</name>
        <dbReference type="ChEBI" id="CHEBI:29035"/>
    </cofactor>
</comment>
<dbReference type="GO" id="GO:0003677">
    <property type="term" value="F:DNA binding"/>
    <property type="evidence" value="ECO:0007669"/>
    <property type="project" value="InterPro"/>
</dbReference>
<reference evidence="10 11" key="1">
    <citation type="submission" date="2018-05" db="EMBL/GenBank/DDBJ databases">
        <title>Leucothrix arctica sp. nov., isolated from Arctic seawater.</title>
        <authorList>
            <person name="Choi A."/>
            <person name="Baek K."/>
        </authorList>
    </citation>
    <scope>NUCLEOTIDE SEQUENCE [LARGE SCALE GENOMIC DNA]</scope>
    <source>
        <strain evidence="10 11">IMCC9719</strain>
    </source>
</reference>
<feature type="site" description="Interaction with DNA substrate" evidence="8">
    <location>
        <position position="246"/>
    </location>
</feature>
<dbReference type="InterPro" id="IPR005135">
    <property type="entry name" value="Endo/exonuclease/phosphatase"/>
</dbReference>
<dbReference type="GO" id="GO:0008311">
    <property type="term" value="F:double-stranded DNA 3'-5' DNA exonuclease activity"/>
    <property type="evidence" value="ECO:0007669"/>
    <property type="project" value="InterPro"/>
</dbReference>
<dbReference type="Pfam" id="PF03372">
    <property type="entry name" value="Exo_endo_phos"/>
    <property type="match status" value="1"/>
</dbReference>
<evidence type="ECO:0000259" key="9">
    <source>
        <dbReference type="Pfam" id="PF03372"/>
    </source>
</evidence>
<comment type="caution">
    <text evidence="10">The sequence shown here is derived from an EMBL/GenBank/DDBJ whole genome shotgun (WGS) entry which is preliminary data.</text>
</comment>
<gene>
    <name evidence="10" type="primary">xth</name>
    <name evidence="10" type="ORF">DKT75_15255</name>
</gene>
<feature type="site" description="Important for catalytic activity" evidence="8">
    <location>
        <position position="216"/>
    </location>
</feature>
<dbReference type="AlphaFoldDB" id="A0A317C858"/>
<keyword evidence="4" id="KW-0378">Hydrolase</keyword>
<evidence type="ECO:0000256" key="6">
    <source>
        <dbReference type="PIRSR" id="PIRSR604808-1"/>
    </source>
</evidence>
<evidence type="ECO:0000313" key="10">
    <source>
        <dbReference type="EMBL" id="PWQ94648.1"/>
    </source>
</evidence>
<dbReference type="InterPro" id="IPR037493">
    <property type="entry name" value="ExoIII-like"/>
</dbReference>
<dbReference type="GO" id="GO:0004519">
    <property type="term" value="F:endonuclease activity"/>
    <property type="evidence" value="ECO:0007669"/>
    <property type="project" value="InterPro"/>
</dbReference>
<dbReference type="NCBIfam" id="TIGR00195">
    <property type="entry name" value="exoDNase_III"/>
    <property type="match status" value="1"/>
</dbReference>
<feature type="active site" description="Proton acceptor" evidence="6">
    <location>
        <position position="246"/>
    </location>
</feature>
<comment type="cofactor">
    <cofactor evidence="7">
        <name>Mg(2+)</name>
        <dbReference type="ChEBI" id="CHEBI:18420"/>
    </cofactor>
    <cofactor evidence="7">
        <name>Mn(2+)</name>
        <dbReference type="ChEBI" id="CHEBI:29035"/>
    </cofactor>
    <text evidence="7">Probably binds two magnesium or manganese ions per subunit.</text>
</comment>
<dbReference type="PANTHER" id="PTHR43250">
    <property type="entry name" value="EXODEOXYRIBONUCLEASE III"/>
    <property type="match status" value="1"/>
</dbReference>
<dbReference type="Gene3D" id="3.60.10.10">
    <property type="entry name" value="Endonuclease/exonuclease/phosphatase"/>
    <property type="match status" value="1"/>
</dbReference>
<sequence length="258" mass="29490">MKIASWNVNSLRVRLPHVLSWLETAQPDILALQETKVTDDVFPEAEIRAAGYEVVYNGQKTYNGVAVLSKVKAENVLFDLPGLEDPQRRITAAKIGDVQILNLYVVNGSEVGSEKFAYKLDWLEKVTAWVAEQVKENKKFIILGDFNIAPTDRDVHNPKSWHEKILCSTEERTALKKLCDLGFVDSFRMFEQEDELWSWWDYRSGGFDNNKGLRIDLVLTSTLLAEQCTASYVDKEPRTWERPSDHAPAVAEFRNLIL</sequence>
<feature type="active site" evidence="6">
    <location>
        <position position="104"/>
    </location>
</feature>
<evidence type="ECO:0000256" key="1">
    <source>
        <dbReference type="ARBA" id="ARBA00001936"/>
    </source>
</evidence>
<dbReference type="NCBIfam" id="TIGR00633">
    <property type="entry name" value="xth"/>
    <property type="match status" value="1"/>
</dbReference>
<evidence type="ECO:0000256" key="4">
    <source>
        <dbReference type="ARBA" id="ARBA00022801"/>
    </source>
</evidence>
<keyword evidence="7" id="KW-0464">Manganese</keyword>
<dbReference type="PROSITE" id="PS51435">
    <property type="entry name" value="AP_NUCLEASE_F1_4"/>
    <property type="match status" value="1"/>
</dbReference>
<dbReference type="InterPro" id="IPR004808">
    <property type="entry name" value="AP_endonuc_1"/>
</dbReference>
<keyword evidence="3 7" id="KW-0479">Metal-binding</keyword>
<accession>A0A317C858</accession>
<evidence type="ECO:0000256" key="7">
    <source>
        <dbReference type="PIRSR" id="PIRSR604808-2"/>
    </source>
</evidence>
<dbReference type="PANTHER" id="PTHR43250:SF2">
    <property type="entry name" value="EXODEOXYRIBONUCLEASE III"/>
    <property type="match status" value="1"/>
</dbReference>
<feature type="binding site" evidence="7">
    <location>
        <position position="145"/>
    </location>
    <ligand>
        <name>Mg(2+)</name>
        <dbReference type="ChEBI" id="CHEBI:18420"/>
        <label>1</label>
    </ligand>
</feature>
<dbReference type="InterPro" id="IPR020848">
    <property type="entry name" value="AP_endonuclease_F1_CS"/>
</dbReference>
<dbReference type="RefSeq" id="WP_109824297.1">
    <property type="nucleotide sequence ID" value="NZ_QGKL01000039.1"/>
</dbReference>
<dbReference type="InterPro" id="IPR036691">
    <property type="entry name" value="Endo/exonu/phosph_ase_sf"/>
</dbReference>
<name>A0A317C858_9GAMM</name>
<evidence type="ECO:0000313" key="11">
    <source>
        <dbReference type="Proteomes" id="UP000245506"/>
    </source>
</evidence>
<dbReference type="EMBL" id="QGKL01000039">
    <property type="protein sequence ID" value="PWQ94648.1"/>
    <property type="molecule type" value="Genomic_DNA"/>
</dbReference>
<dbReference type="CDD" id="cd09086">
    <property type="entry name" value="ExoIII-like_AP-endo"/>
    <property type="match status" value="1"/>
</dbReference>
<keyword evidence="11" id="KW-1185">Reference proteome</keyword>
<protein>
    <submittedName>
        <fullName evidence="10">Exodeoxyribonuclease III</fullName>
    </submittedName>
</protein>
<evidence type="ECO:0000256" key="2">
    <source>
        <dbReference type="ARBA" id="ARBA00007092"/>
    </source>
</evidence>
<feature type="binding site" evidence="7">
    <location>
        <position position="245"/>
    </location>
    <ligand>
        <name>Mg(2+)</name>
        <dbReference type="ChEBI" id="CHEBI:18420"/>
        <label>1</label>
    </ligand>
</feature>
<feature type="binding site" evidence="7">
    <location>
        <position position="34"/>
    </location>
    <ligand>
        <name>Mg(2+)</name>
        <dbReference type="ChEBI" id="CHEBI:18420"/>
        <label>1</label>
    </ligand>
</feature>
<dbReference type="InterPro" id="IPR020847">
    <property type="entry name" value="AP_endonuclease_F1_BS"/>
</dbReference>
<comment type="similarity">
    <text evidence="2">Belongs to the DNA repair enzymes AP/ExoA family.</text>
</comment>
<feature type="binding site" evidence="7">
    <location>
        <position position="246"/>
    </location>
    <ligand>
        <name>Mg(2+)</name>
        <dbReference type="ChEBI" id="CHEBI:18420"/>
        <label>1</label>
    </ligand>
</feature>
<dbReference type="OrthoDB" id="9803914at2"/>
<feature type="active site" description="Proton donor/acceptor" evidence="6">
    <location>
        <position position="145"/>
    </location>
</feature>
<dbReference type="GO" id="GO:0006281">
    <property type="term" value="P:DNA repair"/>
    <property type="evidence" value="ECO:0007669"/>
    <property type="project" value="InterPro"/>
</dbReference>
<proteinExistence type="inferred from homology"/>
<evidence type="ECO:0000256" key="3">
    <source>
        <dbReference type="ARBA" id="ARBA00022723"/>
    </source>
</evidence>
<feature type="site" description="Transition state stabilizer" evidence="8">
    <location>
        <position position="147"/>
    </location>
</feature>
<dbReference type="SUPFAM" id="SSF56219">
    <property type="entry name" value="DNase I-like"/>
    <property type="match status" value="1"/>
</dbReference>
<evidence type="ECO:0000256" key="5">
    <source>
        <dbReference type="ARBA" id="ARBA00022842"/>
    </source>
</evidence>
<feature type="binding site" evidence="7">
    <location>
        <position position="147"/>
    </location>
    <ligand>
        <name>Mg(2+)</name>
        <dbReference type="ChEBI" id="CHEBI:18420"/>
        <label>1</label>
    </ligand>
</feature>